<dbReference type="EMBL" id="JAHRHJ020000011">
    <property type="protein sequence ID" value="KAH9296571.1"/>
    <property type="molecule type" value="Genomic_DNA"/>
</dbReference>
<organism evidence="5 6">
    <name type="scientific">Taxus chinensis</name>
    <name type="common">Chinese yew</name>
    <name type="synonym">Taxus wallichiana var. chinensis</name>
    <dbReference type="NCBI Taxonomy" id="29808"/>
    <lineage>
        <taxon>Eukaryota</taxon>
        <taxon>Viridiplantae</taxon>
        <taxon>Streptophyta</taxon>
        <taxon>Embryophyta</taxon>
        <taxon>Tracheophyta</taxon>
        <taxon>Spermatophyta</taxon>
        <taxon>Pinopsida</taxon>
        <taxon>Pinidae</taxon>
        <taxon>Conifers II</taxon>
        <taxon>Cupressales</taxon>
        <taxon>Taxaceae</taxon>
        <taxon>Taxus</taxon>
    </lineage>
</organism>
<keyword evidence="3" id="KW-0472">Membrane</keyword>
<accession>A0AA38C7S7</accession>
<evidence type="ECO:0000259" key="4">
    <source>
        <dbReference type="PROSITE" id="PS50174"/>
    </source>
</evidence>
<comment type="caution">
    <text evidence="5">The sequence shown here is derived from an EMBL/GenBank/DDBJ whole genome shotgun (WGS) entry which is preliminary data.</text>
</comment>
<name>A0AA38C7S7_TAXCH</name>
<feature type="region of interest" description="Disordered" evidence="2">
    <location>
        <begin position="336"/>
        <end position="381"/>
    </location>
</feature>
<feature type="non-terminal residue" evidence="5">
    <location>
        <position position="1"/>
    </location>
</feature>
<dbReference type="Pfam" id="PF01585">
    <property type="entry name" value="G-patch"/>
    <property type="match status" value="1"/>
</dbReference>
<evidence type="ECO:0000256" key="3">
    <source>
        <dbReference type="SAM" id="Phobius"/>
    </source>
</evidence>
<evidence type="ECO:0000313" key="6">
    <source>
        <dbReference type="Proteomes" id="UP000824469"/>
    </source>
</evidence>
<dbReference type="PROSITE" id="PS50174">
    <property type="entry name" value="G_PATCH"/>
    <property type="match status" value="1"/>
</dbReference>
<dbReference type="PANTHER" id="PTHR23329">
    <property type="entry name" value="TUFTELIN-INTERACTING PROTEIN 11-RELATED"/>
    <property type="match status" value="1"/>
</dbReference>
<gene>
    <name evidence="5" type="ORF">KI387_040159</name>
</gene>
<proteinExistence type="predicted"/>
<evidence type="ECO:0000256" key="2">
    <source>
        <dbReference type="SAM" id="MobiDB-lite"/>
    </source>
</evidence>
<feature type="region of interest" description="Disordered" evidence="2">
    <location>
        <begin position="208"/>
        <end position="245"/>
    </location>
</feature>
<feature type="compositionally biased region" description="Basic and acidic residues" evidence="2">
    <location>
        <begin position="219"/>
        <end position="228"/>
    </location>
</feature>
<evidence type="ECO:0000256" key="1">
    <source>
        <dbReference type="SAM" id="Coils"/>
    </source>
</evidence>
<dbReference type="PANTHER" id="PTHR23329:SF1">
    <property type="entry name" value="TUFTELIN-INTERACTING PROTEIN 11"/>
    <property type="match status" value="1"/>
</dbReference>
<protein>
    <recommendedName>
        <fullName evidence="4">G-patch domain-containing protein</fullName>
    </recommendedName>
</protein>
<feature type="compositionally biased region" description="Polar residues" evidence="2">
    <location>
        <begin position="270"/>
        <end position="285"/>
    </location>
</feature>
<dbReference type="InterPro" id="IPR000467">
    <property type="entry name" value="G_patch_dom"/>
</dbReference>
<dbReference type="GO" id="GO:0000390">
    <property type="term" value="P:spliceosomal complex disassembly"/>
    <property type="evidence" value="ECO:0007669"/>
    <property type="project" value="InterPro"/>
</dbReference>
<feature type="region of interest" description="Disordered" evidence="2">
    <location>
        <begin position="257"/>
        <end position="285"/>
    </location>
</feature>
<feature type="transmembrane region" description="Helical" evidence="3">
    <location>
        <begin position="6"/>
        <end position="25"/>
    </location>
</feature>
<evidence type="ECO:0000313" key="5">
    <source>
        <dbReference type="EMBL" id="KAH9296571.1"/>
    </source>
</evidence>
<dbReference type="SMART" id="SM00443">
    <property type="entry name" value="G_patch"/>
    <property type="match status" value="1"/>
</dbReference>
<feature type="coiled-coil region" evidence="1">
    <location>
        <begin position="39"/>
        <end position="73"/>
    </location>
</feature>
<dbReference type="InterPro" id="IPR045211">
    <property type="entry name" value="TFP11/STIP/Ntr1"/>
</dbReference>
<sequence>SILISVFSVQTFWGLLIFFCSVQFWKYRLCLQEPGIMGKSSKQEQLDELEAINRQLQEENSFLRDNFYSLEEEIVRLKSEPQSSITKKEEYVNKMLEESKKLMGFVKELQEEIRTKDALLEKLQQGEHKKEMPSKSDAGTMTEECTVSCSHFNSSSHSVSDIPLGQFEKHTKGIGSKLMVKMGFNGKGLGKNGQGDANPVQVEDQPRFAGLGYSSGKMEIGESSKAAEGRQASNSQGSMPLELQDSAIRRNNERCKKIGKRGNQIPPPSTYTKNSTKGKSNPKTSNTLFQLEQYSFGRQKYAFPCTFCEGTNHSVAYCWKRKNLIKKLMPFVNDKAGAKDQSHQGKVRNGKNVTSPKQGNHSRRQSSENGKMGKTPKNKGS</sequence>
<keyword evidence="3" id="KW-0812">Transmembrane</keyword>
<feature type="domain" description="G-patch" evidence="4">
    <location>
        <begin position="171"/>
        <end position="216"/>
    </location>
</feature>
<keyword evidence="3" id="KW-1133">Transmembrane helix</keyword>
<keyword evidence="6" id="KW-1185">Reference proteome</keyword>
<reference evidence="5 6" key="1">
    <citation type="journal article" date="2021" name="Nat. Plants">
        <title>The Taxus genome provides insights into paclitaxel biosynthesis.</title>
        <authorList>
            <person name="Xiong X."/>
            <person name="Gou J."/>
            <person name="Liao Q."/>
            <person name="Li Y."/>
            <person name="Zhou Q."/>
            <person name="Bi G."/>
            <person name="Li C."/>
            <person name="Du R."/>
            <person name="Wang X."/>
            <person name="Sun T."/>
            <person name="Guo L."/>
            <person name="Liang H."/>
            <person name="Lu P."/>
            <person name="Wu Y."/>
            <person name="Zhang Z."/>
            <person name="Ro D.K."/>
            <person name="Shang Y."/>
            <person name="Huang S."/>
            <person name="Yan J."/>
        </authorList>
    </citation>
    <scope>NUCLEOTIDE SEQUENCE [LARGE SCALE GENOMIC DNA]</scope>
    <source>
        <strain evidence="5">Ta-2019</strain>
    </source>
</reference>
<keyword evidence="1" id="KW-0175">Coiled coil</keyword>
<dbReference type="GO" id="GO:0003676">
    <property type="term" value="F:nucleic acid binding"/>
    <property type="evidence" value="ECO:0007669"/>
    <property type="project" value="InterPro"/>
</dbReference>
<dbReference type="GO" id="GO:0071008">
    <property type="term" value="C:U2-type post-mRNA release spliceosomal complex"/>
    <property type="evidence" value="ECO:0007669"/>
    <property type="project" value="TreeGrafter"/>
</dbReference>
<dbReference type="Proteomes" id="UP000824469">
    <property type="component" value="Unassembled WGS sequence"/>
</dbReference>
<dbReference type="AlphaFoldDB" id="A0AA38C7S7"/>